<organism evidence="12 13">
    <name type="scientific">Parathermosynechococcus lividus PCC 6715</name>
    <dbReference type="NCBI Taxonomy" id="1917166"/>
    <lineage>
        <taxon>Bacteria</taxon>
        <taxon>Bacillati</taxon>
        <taxon>Cyanobacteriota</taxon>
        <taxon>Cyanophyceae</taxon>
        <taxon>Acaryochloridales</taxon>
        <taxon>Thermosynechococcaceae</taxon>
        <taxon>Parathermosynechococcus</taxon>
    </lineage>
</organism>
<dbReference type="Proteomes" id="UP000231057">
    <property type="component" value="Chromosome"/>
</dbReference>
<keyword evidence="8" id="KW-1278">Translocase</keyword>
<evidence type="ECO:0000256" key="5">
    <source>
        <dbReference type="ARBA" id="ARBA00022519"/>
    </source>
</evidence>
<sequence length="667" mass="73680">MSKPLPFIEIDHVDQVFDLGGGDRYIALKNIHLKIEEGEFISLVGHSGCGKSTLLNIIAGFQRATSGGVVMAGRQVTEPGPDRMVVFQNYSLLPWKTVYQNVALAVEAVLTDLSRAQRRERVEQAIQQVHLGSARDKYPAQLSGGMKQRVAIARALAIQPQVLLLDEPFGALDALTRGSLQDELMQVCQATGTTCIMVTHDVDEALLLSDRVVLLTNGPEAHIGQILKIPFARPRNRHDVLNHPGYYGLRNEMISFLNQQKRRPAAVVSAATTSTRGVLTLGFIPLMDCAPLVVAKELGFFAKYGLEAVTLHREESWQDLAAGVVNGRLDGAHMLAAMPLAITLGLNGQPSQPLMTSLVLSRNGNAITFSRHLWEQGVRTAEDLRAYLRRTGNRLRFGIVHPASMHNLLLRYWLAAAGIDPDQDVELLVIPPPQMVYHLRMGHISGFCVGQPWNSHAVREGIGVVVATDLDIWPGHPEKVLGVRQDWAQAHPHEHLALVKALIEACEYCDTIKHRPEIAQLLCQPAYVGCMPEDAHSGFVSPLDWGDGIAAAFEPRFHQFYVDRSPCPGRVEGLWIMTQLARWQLTPFPQNWLEIVEQVRRVDLFGAAARELKVVDNEPDRRPFALFDGVVFDPDHPLAYIEAAAIRRALDIQTIVPEAGASSPVTV</sequence>
<evidence type="ECO:0000256" key="6">
    <source>
        <dbReference type="ARBA" id="ARBA00022741"/>
    </source>
</evidence>
<dbReference type="GO" id="GO:0005886">
    <property type="term" value="C:plasma membrane"/>
    <property type="evidence" value="ECO:0007669"/>
    <property type="project" value="UniProtKB-SubCell"/>
</dbReference>
<proteinExistence type="inferred from homology"/>
<dbReference type="PROSITE" id="PS00211">
    <property type="entry name" value="ABC_TRANSPORTER_1"/>
    <property type="match status" value="1"/>
</dbReference>
<evidence type="ECO:0000256" key="9">
    <source>
        <dbReference type="ARBA" id="ARBA00023065"/>
    </source>
</evidence>
<accession>A0A2D2Q331</accession>
<dbReference type="InterPro" id="IPR003439">
    <property type="entry name" value="ABC_transporter-like_ATP-bd"/>
</dbReference>
<dbReference type="GO" id="GO:0016887">
    <property type="term" value="F:ATP hydrolysis activity"/>
    <property type="evidence" value="ECO:0007669"/>
    <property type="project" value="InterPro"/>
</dbReference>
<dbReference type="Gene3D" id="3.40.50.300">
    <property type="entry name" value="P-loop containing nucleotide triphosphate hydrolases"/>
    <property type="match status" value="1"/>
</dbReference>
<comment type="similarity">
    <text evidence="2">Belongs to the ABC transporter superfamily. Nitrate/nitrite/cyanate uptake transporter (NitT) (TC 3.A.1.16) family.</text>
</comment>
<dbReference type="GO" id="GO:0006811">
    <property type="term" value="P:monoatomic ion transport"/>
    <property type="evidence" value="ECO:0007669"/>
    <property type="project" value="UniProtKB-KW"/>
</dbReference>
<dbReference type="SUPFAM" id="SSF52540">
    <property type="entry name" value="P-loop containing nucleoside triphosphate hydrolases"/>
    <property type="match status" value="1"/>
</dbReference>
<evidence type="ECO:0000256" key="4">
    <source>
        <dbReference type="ARBA" id="ARBA00022475"/>
    </source>
</evidence>
<evidence type="ECO:0000256" key="8">
    <source>
        <dbReference type="ARBA" id="ARBA00022967"/>
    </source>
</evidence>
<keyword evidence="7 12" id="KW-0067">ATP-binding</keyword>
<dbReference type="GO" id="GO:0015112">
    <property type="term" value="F:nitrate transmembrane transporter activity"/>
    <property type="evidence" value="ECO:0007669"/>
    <property type="project" value="InterPro"/>
</dbReference>
<keyword evidence="3" id="KW-0813">Transport</keyword>
<evidence type="ECO:0000256" key="2">
    <source>
        <dbReference type="ARBA" id="ARBA00009440"/>
    </source>
</evidence>
<evidence type="ECO:0000256" key="1">
    <source>
        <dbReference type="ARBA" id="ARBA00004417"/>
    </source>
</evidence>
<dbReference type="InterPro" id="IPR017871">
    <property type="entry name" value="ABC_transporter-like_CS"/>
</dbReference>
<dbReference type="CDD" id="cd13553">
    <property type="entry name" value="PBP2_NrtA_CpmA_like"/>
    <property type="match status" value="1"/>
</dbReference>
<dbReference type="InterPro" id="IPR003593">
    <property type="entry name" value="AAA+_ATPase"/>
</dbReference>
<dbReference type="CDD" id="cd03293">
    <property type="entry name" value="ABC_NrtD_SsuB_transporters"/>
    <property type="match status" value="1"/>
</dbReference>
<keyword evidence="13" id="KW-1185">Reference proteome</keyword>
<evidence type="ECO:0000256" key="10">
    <source>
        <dbReference type="ARBA" id="ARBA00023136"/>
    </source>
</evidence>
<evidence type="ECO:0000313" key="13">
    <source>
        <dbReference type="Proteomes" id="UP000231057"/>
    </source>
</evidence>
<dbReference type="OrthoDB" id="568193at2"/>
<dbReference type="Pfam" id="PF00005">
    <property type="entry name" value="ABC_tran"/>
    <property type="match status" value="1"/>
</dbReference>
<name>A0A2D2Q331_PARLV</name>
<keyword evidence="6" id="KW-0547">Nucleotide-binding</keyword>
<dbReference type="SUPFAM" id="SSF53850">
    <property type="entry name" value="Periplasmic binding protein-like II"/>
    <property type="match status" value="1"/>
</dbReference>
<protein>
    <submittedName>
        <fullName evidence="12">Bacitracin ABC transporter ATP-binding protein</fullName>
    </submittedName>
</protein>
<dbReference type="PANTHER" id="PTHR42781:SF8">
    <property type="entry name" value="BICARBONATE TRANSPORT ATP-BINDING PROTEIN CMPC"/>
    <property type="match status" value="1"/>
</dbReference>
<dbReference type="InterPro" id="IPR027417">
    <property type="entry name" value="P-loop_NTPase"/>
</dbReference>
<reference evidence="13" key="2">
    <citation type="journal article" date="2022" name="Front. Microbiol.">
        <title>Comparative Genomic Analysis Revealed Distinct Molecular Components and Organization of CO2-Concentrating Mechanism in Thermophilic Cyanobacteria.</title>
        <authorList>
            <person name="Tang J."/>
            <person name="Zhou H."/>
            <person name="Yao D."/>
            <person name="Riaz S."/>
            <person name="You D."/>
            <person name="Klepacz-Smolka A."/>
            <person name="Daroch M."/>
        </authorList>
    </citation>
    <scope>NUCLEOTIDE SEQUENCE [LARGE SCALE GENOMIC DNA]</scope>
    <source>
        <strain evidence="13">PCC 6715</strain>
    </source>
</reference>
<dbReference type="PANTHER" id="PTHR42781">
    <property type="entry name" value="SPERMIDINE/PUTRESCINE IMPORT ATP-BINDING PROTEIN POTA"/>
    <property type="match status" value="1"/>
</dbReference>
<feature type="domain" description="ABC transporter" evidence="11">
    <location>
        <begin position="8"/>
        <end position="242"/>
    </location>
</feature>
<dbReference type="SMART" id="SM00382">
    <property type="entry name" value="AAA"/>
    <property type="match status" value="1"/>
</dbReference>
<dbReference type="GO" id="GO:0005524">
    <property type="term" value="F:ATP binding"/>
    <property type="evidence" value="ECO:0007669"/>
    <property type="project" value="UniProtKB-KW"/>
</dbReference>
<gene>
    <name evidence="12" type="ORF">BRW62_09345</name>
</gene>
<dbReference type="InterPro" id="IPR044527">
    <property type="entry name" value="NrtA/CpmA_ABC-bd_dom"/>
</dbReference>
<keyword evidence="5" id="KW-0997">Cell inner membrane</keyword>
<dbReference type="Pfam" id="PF13379">
    <property type="entry name" value="NMT1_2"/>
    <property type="match status" value="1"/>
</dbReference>
<dbReference type="AlphaFoldDB" id="A0A2D2Q331"/>
<dbReference type="RefSeq" id="WP_099799253.1">
    <property type="nucleotide sequence ID" value="NZ_CP018092.1"/>
</dbReference>
<dbReference type="NCBIfam" id="TIGR01184">
    <property type="entry name" value="ntrCD"/>
    <property type="match status" value="1"/>
</dbReference>
<dbReference type="Gene3D" id="3.40.190.10">
    <property type="entry name" value="Periplasmic binding protein-like II"/>
    <property type="match status" value="2"/>
</dbReference>
<evidence type="ECO:0000313" key="12">
    <source>
        <dbReference type="EMBL" id="ATS18915.1"/>
    </source>
</evidence>
<dbReference type="EMBL" id="CP018092">
    <property type="protein sequence ID" value="ATS18915.1"/>
    <property type="molecule type" value="Genomic_DNA"/>
</dbReference>
<comment type="subcellular location">
    <subcellularLocation>
        <location evidence="1">Cell inner membrane</location>
        <topology evidence="1">Peripheral membrane protein</topology>
    </subcellularLocation>
</comment>
<evidence type="ECO:0000259" key="11">
    <source>
        <dbReference type="PROSITE" id="PS50893"/>
    </source>
</evidence>
<keyword evidence="4" id="KW-1003">Cell membrane</keyword>
<dbReference type="KEGG" id="slw:BRW62_09345"/>
<evidence type="ECO:0000256" key="3">
    <source>
        <dbReference type="ARBA" id="ARBA00022448"/>
    </source>
</evidence>
<keyword evidence="10" id="KW-0472">Membrane</keyword>
<reference evidence="12 13" key="1">
    <citation type="submission" date="2016-11" db="EMBL/GenBank/DDBJ databases">
        <title>Complete genome sequence of thermophilic cyanobacteria strain Synechococcus sp. PCC6715.</title>
        <authorList>
            <person name="Tang J."/>
            <person name="Daroch M."/>
            <person name="Liang Y."/>
            <person name="Jiang D."/>
            <person name="Shah M."/>
        </authorList>
    </citation>
    <scope>NUCLEOTIDE SEQUENCE [LARGE SCALE GENOMIC DNA]</scope>
    <source>
        <strain evidence="12 13">PCC 6715</strain>
    </source>
</reference>
<evidence type="ECO:0000256" key="7">
    <source>
        <dbReference type="ARBA" id="ARBA00022840"/>
    </source>
</evidence>
<dbReference type="PROSITE" id="PS50893">
    <property type="entry name" value="ABC_TRANSPORTER_2"/>
    <property type="match status" value="1"/>
</dbReference>
<dbReference type="InterPro" id="IPR005890">
    <property type="entry name" value="NO3_transporter_ATP-bd-like"/>
</dbReference>
<keyword evidence="9" id="KW-0406">Ion transport</keyword>
<dbReference type="InterPro" id="IPR050093">
    <property type="entry name" value="ABC_SmlMolc_Importer"/>
</dbReference>